<feature type="transmembrane region" description="Helical" evidence="1">
    <location>
        <begin position="45"/>
        <end position="65"/>
    </location>
</feature>
<dbReference type="EMBL" id="CP026923">
    <property type="protein sequence ID" value="AVG24343.1"/>
    <property type="molecule type" value="Genomic_DNA"/>
</dbReference>
<dbReference type="Pfam" id="PF14340">
    <property type="entry name" value="DUF4395"/>
    <property type="match status" value="1"/>
</dbReference>
<dbReference type="InterPro" id="IPR025508">
    <property type="entry name" value="DUF4395"/>
</dbReference>
<dbReference type="AlphaFoldDB" id="A0A2L2BRP4"/>
<feature type="domain" description="DUF4395" evidence="2">
    <location>
        <begin position="11"/>
        <end position="151"/>
    </location>
</feature>
<evidence type="ECO:0000259" key="2">
    <source>
        <dbReference type="Pfam" id="PF14340"/>
    </source>
</evidence>
<feature type="transmembrane region" description="Helical" evidence="1">
    <location>
        <begin position="96"/>
        <end position="115"/>
    </location>
</feature>
<evidence type="ECO:0000313" key="4">
    <source>
        <dbReference type="Proteomes" id="UP000243077"/>
    </source>
</evidence>
<keyword evidence="1" id="KW-0812">Transmembrane</keyword>
<organism evidence="3 4">
    <name type="scientific">Pontimonas salivibrio</name>
    <dbReference type="NCBI Taxonomy" id="1159327"/>
    <lineage>
        <taxon>Bacteria</taxon>
        <taxon>Bacillati</taxon>
        <taxon>Actinomycetota</taxon>
        <taxon>Actinomycetes</taxon>
        <taxon>Micrococcales</taxon>
        <taxon>Microbacteriaceae</taxon>
        <taxon>Pontimonas</taxon>
    </lineage>
</organism>
<keyword evidence="1" id="KW-1133">Transmembrane helix</keyword>
<dbReference type="KEGG" id="psai:C3B54_111400"/>
<evidence type="ECO:0000313" key="3">
    <source>
        <dbReference type="EMBL" id="AVG24343.1"/>
    </source>
</evidence>
<accession>A0A2L2BRP4</accession>
<proteinExistence type="predicted"/>
<dbReference type="Proteomes" id="UP000243077">
    <property type="component" value="Chromosome"/>
</dbReference>
<dbReference type="RefSeq" id="WP_104913833.1">
    <property type="nucleotide sequence ID" value="NZ_CP026923.1"/>
</dbReference>
<feature type="transmembrane region" description="Helical" evidence="1">
    <location>
        <begin position="121"/>
        <end position="146"/>
    </location>
</feature>
<protein>
    <submittedName>
        <fullName evidence="3">DUF4395-like protein</fullName>
    </submittedName>
</protein>
<keyword evidence="1" id="KW-0472">Membrane</keyword>
<dbReference type="OrthoDB" id="345402at2"/>
<reference evidence="3 4" key="1">
    <citation type="submission" date="2018-02" db="EMBL/GenBank/DDBJ databases">
        <title>Complete genome of the streamlined marine actinobacterium Pontimonas salivibrio CL-TW6 adapted to coastal planktonic lifestype.</title>
        <authorList>
            <person name="Cho B.C."/>
            <person name="Hardies S.C."/>
            <person name="Jang G.I."/>
            <person name="Hwang C.Y."/>
        </authorList>
    </citation>
    <scope>NUCLEOTIDE SEQUENCE [LARGE SCALE GENOMIC DNA]</scope>
    <source>
        <strain evidence="3 4">CL-TW6</strain>
    </source>
</reference>
<evidence type="ECO:0000256" key="1">
    <source>
        <dbReference type="SAM" id="Phobius"/>
    </source>
</evidence>
<keyword evidence="4" id="KW-1185">Reference proteome</keyword>
<gene>
    <name evidence="3" type="ORF">C3B54_111400</name>
</gene>
<feature type="transmembrane region" description="Helical" evidence="1">
    <location>
        <begin position="20"/>
        <end position="39"/>
    </location>
</feature>
<sequence length="164" mass="17323">MNTSSNRPGQIDPRGPRFGAAITSVLLLVVLALVLPVADTPAFDGAWWLFVVITALFAWGTLLGPGKHPYGALFKALIRPRLAPPSYLEDQAPPRFAQLVGLIVSAVGITLHVLAVPYGLVIAAAVAFLAAFLNAVFGLCLGCELYNVLLRLRRGRAPAGPSTP</sequence>
<name>A0A2L2BRP4_9MICO</name>